<dbReference type="RefSeq" id="WP_089412932.1">
    <property type="nucleotide sequence ID" value="NZ_FZQA01000006.1"/>
</dbReference>
<name>A0A239PX50_9PROT</name>
<organism evidence="1 2">
    <name type="scientific">Amphiplicatus metriothermophilus</name>
    <dbReference type="NCBI Taxonomy" id="1519374"/>
    <lineage>
        <taxon>Bacteria</taxon>
        <taxon>Pseudomonadati</taxon>
        <taxon>Pseudomonadota</taxon>
        <taxon>Alphaproteobacteria</taxon>
        <taxon>Parvularculales</taxon>
        <taxon>Parvularculaceae</taxon>
        <taxon>Amphiplicatus</taxon>
    </lineage>
</organism>
<evidence type="ECO:0000313" key="2">
    <source>
        <dbReference type="Proteomes" id="UP000198346"/>
    </source>
</evidence>
<sequence>MSLTRSKRGAPAAPPAFWRKAGPAERAGYIEEMTREMANLAAGPGLERLRDLLRLAEAEARRLALGR</sequence>
<evidence type="ECO:0000313" key="1">
    <source>
        <dbReference type="EMBL" id="SNT74911.1"/>
    </source>
</evidence>
<gene>
    <name evidence="1" type="ORF">SAMN06297382_2502</name>
</gene>
<dbReference type="AlphaFoldDB" id="A0A239PX50"/>
<reference evidence="1 2" key="1">
    <citation type="submission" date="2017-07" db="EMBL/GenBank/DDBJ databases">
        <authorList>
            <person name="Sun Z.S."/>
            <person name="Albrecht U."/>
            <person name="Echele G."/>
            <person name="Lee C.C."/>
        </authorList>
    </citation>
    <scope>NUCLEOTIDE SEQUENCE [LARGE SCALE GENOMIC DNA]</scope>
    <source>
        <strain evidence="1 2">CGMCC 1.12710</strain>
    </source>
</reference>
<dbReference type="Proteomes" id="UP000198346">
    <property type="component" value="Unassembled WGS sequence"/>
</dbReference>
<keyword evidence="2" id="KW-1185">Reference proteome</keyword>
<proteinExistence type="predicted"/>
<protein>
    <submittedName>
        <fullName evidence="1">Uncharacterized protein</fullName>
    </submittedName>
</protein>
<accession>A0A239PX50</accession>
<dbReference type="EMBL" id="FZQA01000006">
    <property type="protein sequence ID" value="SNT74911.1"/>
    <property type="molecule type" value="Genomic_DNA"/>
</dbReference>